<protein>
    <recommendedName>
        <fullName evidence="5">SHOCT domain-containing protein</fullName>
    </recommendedName>
</protein>
<feature type="transmembrane region" description="Helical" evidence="1">
    <location>
        <begin position="46"/>
        <end position="67"/>
    </location>
</feature>
<dbReference type="KEGG" id="dbr:Deba_3005"/>
<evidence type="ECO:0000256" key="1">
    <source>
        <dbReference type="SAM" id="Phobius"/>
    </source>
</evidence>
<gene>
    <name evidence="3" type="ordered locus">Deba_3005</name>
</gene>
<accession>E1QLC3</accession>
<organism evidence="3 4">
    <name type="scientific">Desulfarculus baarsii (strain ATCC 33931 / DSM 2075 / LMG 7858 / VKM B-1802 / 2st14)</name>
    <dbReference type="NCBI Taxonomy" id="644282"/>
    <lineage>
        <taxon>Bacteria</taxon>
        <taxon>Pseudomonadati</taxon>
        <taxon>Thermodesulfobacteriota</taxon>
        <taxon>Desulfarculia</taxon>
        <taxon>Desulfarculales</taxon>
        <taxon>Desulfarculaceae</taxon>
        <taxon>Desulfarculus</taxon>
    </lineage>
</organism>
<dbReference type="Proteomes" id="UP000009047">
    <property type="component" value="Chromosome"/>
</dbReference>
<dbReference type="PROSITE" id="PS51257">
    <property type="entry name" value="PROKAR_LIPOPROTEIN"/>
    <property type="match status" value="1"/>
</dbReference>
<feature type="signal peptide" evidence="2">
    <location>
        <begin position="1"/>
        <end position="21"/>
    </location>
</feature>
<dbReference type="RefSeq" id="WP_013259795.1">
    <property type="nucleotide sequence ID" value="NC_014365.1"/>
</dbReference>
<dbReference type="EMBL" id="CP002085">
    <property type="protein sequence ID" value="ADK86358.1"/>
    <property type="molecule type" value="Genomic_DNA"/>
</dbReference>
<dbReference type="HOGENOM" id="CLU_1966983_0_0_7"/>
<evidence type="ECO:0000313" key="4">
    <source>
        <dbReference type="Proteomes" id="UP000009047"/>
    </source>
</evidence>
<keyword evidence="4" id="KW-1185">Reference proteome</keyword>
<feature type="chain" id="PRO_5003150341" description="SHOCT domain-containing protein" evidence="2">
    <location>
        <begin position="22"/>
        <end position="127"/>
    </location>
</feature>
<dbReference type="STRING" id="644282.Deba_3005"/>
<keyword evidence="1" id="KW-1133">Transmembrane helix</keyword>
<dbReference type="AlphaFoldDB" id="E1QLC3"/>
<evidence type="ECO:0008006" key="5">
    <source>
        <dbReference type="Google" id="ProtNLM"/>
    </source>
</evidence>
<keyword evidence="1" id="KW-0472">Membrane</keyword>
<keyword evidence="1" id="KW-0812">Transmembrane</keyword>
<name>E1QLC3_DESB2</name>
<reference evidence="3 4" key="1">
    <citation type="journal article" date="2010" name="Stand. Genomic Sci.">
        <title>Complete genome sequence of Desulfarculus baarsii type strain (2st14).</title>
        <authorList>
            <person name="Sun H."/>
            <person name="Spring S."/>
            <person name="Lapidus A."/>
            <person name="Davenport K."/>
            <person name="Del Rio T.G."/>
            <person name="Tice H."/>
            <person name="Nolan M."/>
            <person name="Copeland A."/>
            <person name="Cheng J.F."/>
            <person name="Lucas S."/>
            <person name="Tapia R."/>
            <person name="Goodwin L."/>
            <person name="Pitluck S."/>
            <person name="Ivanova N."/>
            <person name="Pagani I."/>
            <person name="Mavromatis K."/>
            <person name="Ovchinnikova G."/>
            <person name="Pati A."/>
            <person name="Chen A."/>
            <person name="Palaniappan K."/>
            <person name="Hauser L."/>
            <person name="Chang Y.J."/>
            <person name="Jeffries C.D."/>
            <person name="Detter J.C."/>
            <person name="Han C."/>
            <person name="Rohde M."/>
            <person name="Brambilla E."/>
            <person name="Goker M."/>
            <person name="Woyke T."/>
            <person name="Bristow J."/>
            <person name="Eisen J.A."/>
            <person name="Markowitz V."/>
            <person name="Hugenholtz P."/>
            <person name="Kyrpides N.C."/>
            <person name="Klenk H.P."/>
            <person name="Land M."/>
        </authorList>
    </citation>
    <scope>NUCLEOTIDE SEQUENCE [LARGE SCALE GENOMIC DNA]</scope>
    <source>
        <strain evidence="4">ATCC 33931 / DSM 2075 / LMG 7858 / VKM B-1802 / 2st14</strain>
    </source>
</reference>
<evidence type="ECO:0000313" key="3">
    <source>
        <dbReference type="EMBL" id="ADK86358.1"/>
    </source>
</evidence>
<sequence length="127" mass="13402">MKQVIAGALALLMLSSLSCVRAERGAAASGQGDTATAARPGEAAAWRFWPAAALTAGMAVGVGLGLWRGRQGRARRANGRSLAEGKVLIHPALRRRKLARRAVDKLLRGRADLLSDEEMAAFLAERG</sequence>
<evidence type="ECO:0000256" key="2">
    <source>
        <dbReference type="SAM" id="SignalP"/>
    </source>
</evidence>
<keyword evidence="2" id="KW-0732">Signal</keyword>
<proteinExistence type="predicted"/>